<protein>
    <submittedName>
        <fullName evidence="2">Uncharacterized protein</fullName>
    </submittedName>
</protein>
<feature type="transmembrane region" description="Helical" evidence="1">
    <location>
        <begin position="49"/>
        <end position="71"/>
    </location>
</feature>
<keyword evidence="1" id="KW-1133">Transmembrane helix</keyword>
<organism evidence="2">
    <name type="scientific">marine sediment metagenome</name>
    <dbReference type="NCBI Taxonomy" id="412755"/>
    <lineage>
        <taxon>unclassified sequences</taxon>
        <taxon>metagenomes</taxon>
        <taxon>ecological metagenomes</taxon>
    </lineage>
</organism>
<evidence type="ECO:0000256" key="1">
    <source>
        <dbReference type="SAM" id="Phobius"/>
    </source>
</evidence>
<name>A0A0F9SEP7_9ZZZZ</name>
<evidence type="ECO:0000313" key="2">
    <source>
        <dbReference type="EMBL" id="KKN67325.1"/>
    </source>
</evidence>
<dbReference type="AlphaFoldDB" id="A0A0F9SEP7"/>
<gene>
    <name evidence="2" type="ORF">LCGC14_0461890</name>
</gene>
<keyword evidence="1" id="KW-0472">Membrane</keyword>
<sequence length="72" mass="8405">MEISNYFKWENKYMRWISTHRFLWVCLLFLVGFLLGFSGNLIVGGDFRQGTIMSFTYGLLLMVVDLSAWGVD</sequence>
<keyword evidence="1" id="KW-0812">Transmembrane</keyword>
<comment type="caution">
    <text evidence="2">The sequence shown here is derived from an EMBL/GenBank/DDBJ whole genome shotgun (WGS) entry which is preliminary data.</text>
</comment>
<accession>A0A0F9SEP7</accession>
<feature type="transmembrane region" description="Helical" evidence="1">
    <location>
        <begin position="21"/>
        <end position="43"/>
    </location>
</feature>
<dbReference type="EMBL" id="LAZR01000476">
    <property type="protein sequence ID" value="KKN67325.1"/>
    <property type="molecule type" value="Genomic_DNA"/>
</dbReference>
<proteinExistence type="predicted"/>
<reference evidence="2" key="1">
    <citation type="journal article" date="2015" name="Nature">
        <title>Complex archaea that bridge the gap between prokaryotes and eukaryotes.</title>
        <authorList>
            <person name="Spang A."/>
            <person name="Saw J.H."/>
            <person name="Jorgensen S.L."/>
            <person name="Zaremba-Niedzwiedzka K."/>
            <person name="Martijn J."/>
            <person name="Lind A.E."/>
            <person name="van Eijk R."/>
            <person name="Schleper C."/>
            <person name="Guy L."/>
            <person name="Ettema T.J."/>
        </authorList>
    </citation>
    <scope>NUCLEOTIDE SEQUENCE</scope>
</reference>